<evidence type="ECO:0000313" key="4">
    <source>
        <dbReference type="EMBL" id="PZW29547.1"/>
    </source>
</evidence>
<dbReference type="SFLD" id="SFLDG01129">
    <property type="entry name" value="C1.5:_HAD__Beta-PGM__Phosphata"/>
    <property type="match status" value="1"/>
</dbReference>
<comment type="similarity">
    <text evidence="1">Belongs to the HAD-like hydrolase superfamily. CbbY/CbbZ/Gph/YieH family.</text>
</comment>
<dbReference type="InterPro" id="IPR041492">
    <property type="entry name" value="HAD_2"/>
</dbReference>
<dbReference type="NCBIfam" id="TIGR01509">
    <property type="entry name" value="HAD-SF-IA-v3"/>
    <property type="match status" value="1"/>
</dbReference>
<evidence type="ECO:0000313" key="5">
    <source>
        <dbReference type="Proteomes" id="UP000248806"/>
    </source>
</evidence>
<dbReference type="Proteomes" id="UP000248806">
    <property type="component" value="Unassembled WGS sequence"/>
</dbReference>
<dbReference type="SUPFAM" id="SSF56784">
    <property type="entry name" value="HAD-like"/>
    <property type="match status" value="1"/>
</dbReference>
<evidence type="ECO:0000256" key="2">
    <source>
        <dbReference type="ARBA" id="ARBA00022723"/>
    </source>
</evidence>
<dbReference type="SFLD" id="SFLDS00003">
    <property type="entry name" value="Haloacid_Dehalogenase"/>
    <property type="match status" value="1"/>
</dbReference>
<keyword evidence="5" id="KW-1185">Reference proteome</keyword>
<evidence type="ECO:0000256" key="1">
    <source>
        <dbReference type="ARBA" id="ARBA00006171"/>
    </source>
</evidence>
<keyword evidence="2" id="KW-0479">Metal-binding</keyword>
<dbReference type="NCBIfam" id="TIGR01549">
    <property type="entry name" value="HAD-SF-IA-v1"/>
    <property type="match status" value="1"/>
</dbReference>
<dbReference type="EMBL" id="QKUF01000008">
    <property type="protein sequence ID" value="PZW29547.1"/>
    <property type="molecule type" value="Genomic_DNA"/>
</dbReference>
<dbReference type="SFLD" id="SFLDG01135">
    <property type="entry name" value="C1.5.6:_HAD__Beta-PGM__Phospha"/>
    <property type="match status" value="1"/>
</dbReference>
<dbReference type="RefSeq" id="WP_111323019.1">
    <property type="nucleotide sequence ID" value="NZ_BIFX01000001.1"/>
</dbReference>
<accession>A0A326UKW2</accession>
<dbReference type="InterPro" id="IPR023214">
    <property type="entry name" value="HAD_sf"/>
</dbReference>
<dbReference type="Gene3D" id="1.10.150.240">
    <property type="entry name" value="Putative phosphatase, domain 2"/>
    <property type="match status" value="1"/>
</dbReference>
<sequence>MLKAVIFDFDGLIIDTELPEFETWRETFQAFGGTLNLEKWLPMVGSGTSTAPFDIYAYLEEQAGRTLDKEAIRAERQQRYLEKIATQPLLPGVEKLIYEAHQQGIAVAVASSSTRSWVEGHLKERGLLNYFHSITTADEVEFAKPRPDIYLKALQKLNIQPHEAIALEDSLHGMRAAKAAGIYCIVVPNTLTRHFDFSEADRRISSIAELSLANLLQDFADADVSR</sequence>
<proteinExistence type="inferred from homology"/>
<dbReference type="FunFam" id="3.40.50.1000:FF:000036">
    <property type="entry name" value="HAD family hydrolase"/>
    <property type="match status" value="1"/>
</dbReference>
<dbReference type="PANTHER" id="PTHR18901:SF38">
    <property type="entry name" value="PSEUDOURIDINE-5'-PHOSPHATASE"/>
    <property type="match status" value="1"/>
</dbReference>
<dbReference type="InterPro" id="IPR036412">
    <property type="entry name" value="HAD-like_sf"/>
</dbReference>
<dbReference type="GO" id="GO:0016787">
    <property type="term" value="F:hydrolase activity"/>
    <property type="evidence" value="ECO:0007669"/>
    <property type="project" value="UniProtKB-KW"/>
</dbReference>
<dbReference type="AlphaFoldDB" id="A0A326UKW2"/>
<evidence type="ECO:0000256" key="3">
    <source>
        <dbReference type="ARBA" id="ARBA00022801"/>
    </source>
</evidence>
<dbReference type="OrthoDB" id="9797743at2"/>
<dbReference type="Gene3D" id="3.40.50.1000">
    <property type="entry name" value="HAD superfamily/HAD-like"/>
    <property type="match status" value="1"/>
</dbReference>
<reference evidence="4 5" key="1">
    <citation type="submission" date="2018-06" db="EMBL/GenBank/DDBJ databases">
        <title>Genomic Encyclopedia of Archaeal and Bacterial Type Strains, Phase II (KMG-II): from individual species to whole genera.</title>
        <authorList>
            <person name="Goeker M."/>
        </authorList>
    </citation>
    <scope>NUCLEOTIDE SEQUENCE [LARGE SCALE GENOMIC DNA]</scope>
    <source>
        <strain evidence="4 5">ATCC BAA-1881</strain>
    </source>
</reference>
<dbReference type="InterPro" id="IPR006439">
    <property type="entry name" value="HAD-SF_hydro_IA"/>
</dbReference>
<keyword evidence="3 4" id="KW-0378">Hydrolase</keyword>
<dbReference type="GO" id="GO:0046872">
    <property type="term" value="F:metal ion binding"/>
    <property type="evidence" value="ECO:0007669"/>
    <property type="project" value="UniProtKB-KW"/>
</dbReference>
<dbReference type="InterPro" id="IPR023198">
    <property type="entry name" value="PGP-like_dom2"/>
</dbReference>
<dbReference type="PANTHER" id="PTHR18901">
    <property type="entry name" value="2-DEOXYGLUCOSE-6-PHOSPHATE PHOSPHATASE 2"/>
    <property type="match status" value="1"/>
</dbReference>
<dbReference type="PRINTS" id="PR00413">
    <property type="entry name" value="HADHALOGNASE"/>
</dbReference>
<name>A0A326UKW2_THEHA</name>
<organism evidence="4 5">
    <name type="scientific">Thermosporothrix hazakensis</name>
    <dbReference type="NCBI Taxonomy" id="644383"/>
    <lineage>
        <taxon>Bacteria</taxon>
        <taxon>Bacillati</taxon>
        <taxon>Chloroflexota</taxon>
        <taxon>Ktedonobacteria</taxon>
        <taxon>Ktedonobacterales</taxon>
        <taxon>Thermosporotrichaceae</taxon>
        <taxon>Thermosporothrix</taxon>
    </lineage>
</organism>
<dbReference type="CDD" id="cd16423">
    <property type="entry name" value="HAD_BPGM-like"/>
    <property type="match status" value="1"/>
</dbReference>
<dbReference type="Pfam" id="PF13419">
    <property type="entry name" value="HAD_2"/>
    <property type="match status" value="1"/>
</dbReference>
<gene>
    <name evidence="4" type="ORF">EI42_02843</name>
</gene>
<protein>
    <submittedName>
        <fullName evidence="4">HAD superfamily hydrolase (TIGR01509 family)/HAD superfamily hydrolase (TIGR01549 family)</fullName>
    </submittedName>
</protein>
<comment type="caution">
    <text evidence="4">The sequence shown here is derived from an EMBL/GenBank/DDBJ whole genome shotgun (WGS) entry which is preliminary data.</text>
</comment>